<evidence type="ECO:0000313" key="3">
    <source>
        <dbReference type="EMBL" id="MDR8019937.1"/>
    </source>
</evidence>
<dbReference type="PANTHER" id="PTHR12110">
    <property type="entry name" value="HYDROXYPYRUVATE ISOMERASE"/>
    <property type="match status" value="1"/>
</dbReference>
<keyword evidence="1" id="KW-0119">Carbohydrate metabolism</keyword>
<dbReference type="Gene3D" id="3.20.20.150">
    <property type="entry name" value="Divalent-metal-dependent TIM barrel enzymes"/>
    <property type="match status" value="1"/>
</dbReference>
<accession>A0ABU2DTV9</accession>
<dbReference type="RefSeq" id="WP_310548924.1">
    <property type="nucleotide sequence ID" value="NZ_JAVKGR010000013.1"/>
</dbReference>
<evidence type="ECO:0000256" key="1">
    <source>
        <dbReference type="ARBA" id="ARBA00023277"/>
    </source>
</evidence>
<reference evidence="3 4" key="1">
    <citation type="submission" date="2023-09" db="EMBL/GenBank/DDBJ databases">
        <title>Description of three actinobacteria isolated from air of manufacturing shop in a pharmaceutical factory.</title>
        <authorList>
            <person name="Zhang D.-F."/>
        </authorList>
    </citation>
    <scope>NUCLEOTIDE SEQUENCE [LARGE SCALE GENOMIC DNA]</scope>
    <source>
        <strain evidence="3 4">LY-0111</strain>
    </source>
</reference>
<dbReference type="InterPro" id="IPR013022">
    <property type="entry name" value="Xyl_isomerase-like_TIM-brl"/>
</dbReference>
<dbReference type="SUPFAM" id="SSF51658">
    <property type="entry name" value="Xylose isomerase-like"/>
    <property type="match status" value="1"/>
</dbReference>
<gene>
    <name evidence="3" type="ORF">RIL96_10220</name>
</gene>
<dbReference type="InterPro" id="IPR050312">
    <property type="entry name" value="IolE/XylAMocC-like"/>
</dbReference>
<dbReference type="Pfam" id="PF01261">
    <property type="entry name" value="AP_endonuc_2"/>
    <property type="match status" value="1"/>
</dbReference>
<sequence>MSRVTLGLAALTVLDCDPLAQIDLAEHHGFDAIGVRLTPASPGTPAYPLHEERARLDAVRHRLEDSPIEVLDVEILRLTPDFNLTSVRTFLEASQLLGARAVLVAGNDAHRTRLTDNYALLAQACAEYGLVAALEPMPWTQVKNVREALEVVALADGAAAMARSVLVDTLHVARSETTLEDIAAIPAEWIHYAQLSDGSVPAPRDEGELIRQAREERQVPGEGGIGVAGILAALPLNTPISVELPNEQLRRAAGTGPWLDRLAAAARSVIDSCGKTPGA</sequence>
<dbReference type="InterPro" id="IPR036237">
    <property type="entry name" value="Xyl_isomerase-like_sf"/>
</dbReference>
<feature type="domain" description="Xylose isomerase-like TIM barrel" evidence="2">
    <location>
        <begin position="22"/>
        <end position="253"/>
    </location>
</feature>
<keyword evidence="4" id="KW-1185">Reference proteome</keyword>
<proteinExistence type="predicted"/>
<protein>
    <submittedName>
        <fullName evidence="3">TIM barrel protein</fullName>
    </submittedName>
</protein>
<evidence type="ECO:0000259" key="2">
    <source>
        <dbReference type="Pfam" id="PF01261"/>
    </source>
</evidence>
<dbReference type="PANTHER" id="PTHR12110:SF48">
    <property type="entry name" value="BLL3656 PROTEIN"/>
    <property type="match status" value="1"/>
</dbReference>
<name>A0ABU2DTV9_9MICC</name>
<dbReference type="Proteomes" id="UP001251870">
    <property type="component" value="Unassembled WGS sequence"/>
</dbReference>
<evidence type="ECO:0000313" key="4">
    <source>
        <dbReference type="Proteomes" id="UP001251870"/>
    </source>
</evidence>
<comment type="caution">
    <text evidence="3">The sequence shown here is derived from an EMBL/GenBank/DDBJ whole genome shotgun (WGS) entry which is preliminary data.</text>
</comment>
<organism evidence="3 4">
    <name type="scientific">Nesterenkonia aerolata</name>
    <dbReference type="NCBI Taxonomy" id="3074079"/>
    <lineage>
        <taxon>Bacteria</taxon>
        <taxon>Bacillati</taxon>
        <taxon>Actinomycetota</taxon>
        <taxon>Actinomycetes</taxon>
        <taxon>Micrococcales</taxon>
        <taxon>Micrococcaceae</taxon>
        <taxon>Nesterenkonia</taxon>
    </lineage>
</organism>
<dbReference type="EMBL" id="JAVKGR010000013">
    <property type="protein sequence ID" value="MDR8019937.1"/>
    <property type="molecule type" value="Genomic_DNA"/>
</dbReference>